<dbReference type="SUPFAM" id="SSF48452">
    <property type="entry name" value="TPR-like"/>
    <property type="match status" value="1"/>
</dbReference>
<proteinExistence type="predicted"/>
<evidence type="ECO:0000313" key="2">
    <source>
        <dbReference type="Proteomes" id="UP000247540"/>
    </source>
</evidence>
<comment type="caution">
    <text evidence="1">The sequence shown here is derived from an EMBL/GenBank/DDBJ whole genome shotgun (WGS) entry which is preliminary data.</text>
</comment>
<reference evidence="1 2" key="1">
    <citation type="submission" date="2018-06" db="EMBL/GenBank/DDBJ databases">
        <title>Genomic Encyclopedia of Type Strains, Phase III (KMG-III): the genomes of soil and plant-associated and newly described type strains.</title>
        <authorList>
            <person name="Whitman W."/>
        </authorList>
    </citation>
    <scope>NUCLEOTIDE SEQUENCE [LARGE SCALE GENOMIC DNA]</scope>
    <source>
        <strain evidence="1 2">CECT 7646</strain>
    </source>
</reference>
<accession>A0A318SHT7</accession>
<dbReference type="AlphaFoldDB" id="A0A318SHT7"/>
<sequence>MSGDTERVRRYFKQLVDLTIAEGVNLAALSAAENVSRLLPGNAKADYVPNVLYEVVRLYLHLGDFEKAIQNLITAAHLFADFGAFQPAYQSLNEAQELAREHSLLEPYTKTLGALHSICLLEGDYGYAEQVWPTLVQKYSELGEPVPTHLTLNRATVLFQTGVHYTARTAYEEVLSVMNSDDAMRPMVLMNLSACLRELDEPSHSAERMSEARTLMFSLDEVDPEQRLELELMASRNAIEASNPVEAVACLQRATIDLDAAVALVEKLHYRRGIRDRYVRRMEKQLASLPVAGCAKDVVRVIAATRANRVSDWLYFLEWAKSLTPKLTSQEKDELDRLVDHLAKHGSPHLFGYREKYDDPMSAISMPDPWRDISEYADKVTARYGVERPFQGATSERCSLTIFERLGEGYAILVNLLTADHKMLLVLGDRYVLCDLPEAHTKAFHLALVQHGQEPGQGKSRALAEAVNKYQTELLKLLAPILDELAVAATCKGVIFLPDGMNLTPINLVMVGHPKIRARMAAGEFDVRTCIALYPAKRVAGALYTCLGIVESGSGLQYDRTDIEGFFKGVGTIGTVLEEPGWDEFADRMVSTDALFLSHHGASVGLFTDPFFADMAGGVKESAMQLKHLQGAAFRWPHRVVVLGTCHSGSLVNHNYQQSFRAHELMGFPVVFLLNGRSEVLAASWAILDRFNLLYTTLFAPELREAHPSQAASTALAKLVELSAKELKVLVHQAFPPETQISDDLLSQMDNLRRQPFCYGACSTYTLL</sequence>
<protein>
    <recommendedName>
        <fullName evidence="3">CHAT domain-containing protein</fullName>
    </recommendedName>
</protein>
<keyword evidence="2" id="KW-1185">Reference proteome</keyword>
<dbReference type="EMBL" id="QJTC01000007">
    <property type="protein sequence ID" value="PYE78464.1"/>
    <property type="molecule type" value="Genomic_DNA"/>
</dbReference>
<dbReference type="InterPro" id="IPR011990">
    <property type="entry name" value="TPR-like_helical_dom_sf"/>
</dbReference>
<gene>
    <name evidence="1" type="ORF">DFQ15_107114</name>
</gene>
<dbReference type="Proteomes" id="UP000247540">
    <property type="component" value="Unassembled WGS sequence"/>
</dbReference>
<organism evidence="1 2">
    <name type="scientific">Xylophilus ampelinus</name>
    <dbReference type="NCBI Taxonomy" id="54067"/>
    <lineage>
        <taxon>Bacteria</taxon>
        <taxon>Pseudomonadati</taxon>
        <taxon>Pseudomonadota</taxon>
        <taxon>Betaproteobacteria</taxon>
        <taxon>Burkholderiales</taxon>
        <taxon>Xylophilus</taxon>
    </lineage>
</organism>
<dbReference type="Gene3D" id="1.25.40.10">
    <property type="entry name" value="Tetratricopeptide repeat domain"/>
    <property type="match status" value="1"/>
</dbReference>
<name>A0A318SHT7_9BURK</name>
<evidence type="ECO:0008006" key="3">
    <source>
        <dbReference type="Google" id="ProtNLM"/>
    </source>
</evidence>
<evidence type="ECO:0000313" key="1">
    <source>
        <dbReference type="EMBL" id="PYE78464.1"/>
    </source>
</evidence>